<dbReference type="EMBL" id="CP003466">
    <property type="protein sequence ID" value="AFT71130.1"/>
    <property type="molecule type" value="Genomic_DNA"/>
</dbReference>
<accession>K0CFK4</accession>
<keyword evidence="3" id="KW-0460">Magnesium</keyword>
<gene>
    <name evidence="5" type="ordered locus">B5T_02862</name>
</gene>
<dbReference type="STRING" id="930169.B5T_02862"/>
<dbReference type="HOGENOM" id="CLU_030273_3_1_6"/>
<keyword evidence="2" id="KW-0479">Metal-binding</keyword>
<evidence type="ECO:0000256" key="1">
    <source>
        <dbReference type="ARBA" id="ARBA00001946"/>
    </source>
</evidence>
<dbReference type="GO" id="GO:0016052">
    <property type="term" value="P:carbohydrate catabolic process"/>
    <property type="evidence" value="ECO:0007669"/>
    <property type="project" value="TreeGrafter"/>
</dbReference>
<sequence>MINDTLAHDLKGLDASDAVGLNTRMARMLRLTQGSSGAAALAISGIDMALWDIRARAVDLPLCRMLGGAPKPIPAYAGGIALGWDKPEVLVQEAETLVANGYRAIKQRLGDTVERDLARLEALRTALGEKIEILTDANSLYTPMDVRRVLPRLAELGVRWLEEPFMPQERRRYQDAASLARVPLAAGENLFTRQEFANLIAEGAVTEIQPDLSKVGGITEGLRIAALALANGLEVHPHASMTAINAAATLHFLCAIEDGGYLESDVSKFNPLRDDLVLGQSRISVQGTFTPSEAPGLGIEVDEHFIREHPPIAGSAYRRT</sequence>
<dbReference type="SUPFAM" id="SSF51604">
    <property type="entry name" value="Enolase C-terminal domain-like"/>
    <property type="match status" value="1"/>
</dbReference>
<dbReference type="Gene3D" id="3.30.390.10">
    <property type="entry name" value="Enolase-like, N-terminal domain"/>
    <property type="match status" value="1"/>
</dbReference>
<comment type="cofactor">
    <cofactor evidence="1">
        <name>Mg(2+)</name>
        <dbReference type="ChEBI" id="CHEBI:18420"/>
    </cofactor>
</comment>
<dbReference type="Pfam" id="PF13378">
    <property type="entry name" value="MR_MLE_C"/>
    <property type="match status" value="1"/>
</dbReference>
<dbReference type="KEGG" id="adi:B5T_02862"/>
<evidence type="ECO:0000313" key="5">
    <source>
        <dbReference type="EMBL" id="AFT71130.1"/>
    </source>
</evidence>
<proteinExistence type="predicted"/>
<dbReference type="PATRIC" id="fig|930169.3.peg.2821"/>
<dbReference type="Gene3D" id="3.20.20.120">
    <property type="entry name" value="Enolase-like C-terminal domain"/>
    <property type="match status" value="1"/>
</dbReference>
<evidence type="ECO:0000256" key="3">
    <source>
        <dbReference type="ARBA" id="ARBA00022842"/>
    </source>
</evidence>
<dbReference type="InterPro" id="IPR029017">
    <property type="entry name" value="Enolase-like_N"/>
</dbReference>
<keyword evidence="6" id="KW-1185">Reference proteome</keyword>
<dbReference type="CDD" id="cd03316">
    <property type="entry name" value="MR_like"/>
    <property type="match status" value="1"/>
</dbReference>
<dbReference type="PANTHER" id="PTHR13794:SF58">
    <property type="entry name" value="MITOCHONDRIAL ENOLASE SUPERFAMILY MEMBER 1"/>
    <property type="match status" value="1"/>
</dbReference>
<dbReference type="InterPro" id="IPR046945">
    <property type="entry name" value="RHMD-like"/>
</dbReference>
<name>K0CFK4_ALCDB</name>
<reference evidence="5 6" key="1">
    <citation type="journal article" date="2012" name="J. Bacteriol.">
        <title>Complete genome sequence of Alcanivorax dieselolei type strain B5.</title>
        <authorList>
            <person name="Lai Q."/>
            <person name="Li W."/>
            <person name="Shao Z."/>
        </authorList>
    </citation>
    <scope>NUCLEOTIDE SEQUENCE [LARGE SCALE GENOMIC DNA]</scope>
    <source>
        <strain evidence="6">DSM 16502 / CGMCC 1.3690 / B-5</strain>
    </source>
</reference>
<dbReference type="SFLD" id="SFLDG00179">
    <property type="entry name" value="mandelate_racemase"/>
    <property type="match status" value="1"/>
</dbReference>
<organism evidence="5 6">
    <name type="scientific">Alcanivorax dieselolei (strain DSM 16502 / CGMCC 1.3690 / MCCC 1A00001 / B-5)</name>
    <name type="common">Alloalcanivorax dieselolei</name>
    <dbReference type="NCBI Taxonomy" id="930169"/>
    <lineage>
        <taxon>Bacteria</taxon>
        <taxon>Pseudomonadati</taxon>
        <taxon>Pseudomonadota</taxon>
        <taxon>Gammaproteobacteria</taxon>
        <taxon>Oceanospirillales</taxon>
        <taxon>Alcanivoracaceae</taxon>
        <taxon>Alloalcanivorax</taxon>
    </lineage>
</organism>
<dbReference type="GO" id="GO:0016836">
    <property type="term" value="F:hydro-lyase activity"/>
    <property type="evidence" value="ECO:0007669"/>
    <property type="project" value="TreeGrafter"/>
</dbReference>
<dbReference type="InterPro" id="IPR013341">
    <property type="entry name" value="Mandelate_racemase_N_dom"/>
</dbReference>
<feature type="domain" description="Mandelate racemase/muconate lactonizing enzyme C-terminal" evidence="4">
    <location>
        <begin position="87"/>
        <end position="180"/>
    </location>
</feature>
<dbReference type="InterPro" id="IPR029065">
    <property type="entry name" value="Enolase_C-like"/>
</dbReference>
<dbReference type="Pfam" id="PF02746">
    <property type="entry name" value="MR_MLE_N"/>
    <property type="match status" value="1"/>
</dbReference>
<dbReference type="PANTHER" id="PTHR13794">
    <property type="entry name" value="ENOLASE SUPERFAMILY, MANDELATE RACEMASE"/>
    <property type="match status" value="1"/>
</dbReference>
<evidence type="ECO:0000256" key="2">
    <source>
        <dbReference type="ARBA" id="ARBA00022723"/>
    </source>
</evidence>
<dbReference type="SFLD" id="SFLDS00001">
    <property type="entry name" value="Enolase"/>
    <property type="match status" value="1"/>
</dbReference>
<dbReference type="SMART" id="SM00922">
    <property type="entry name" value="MR_MLE"/>
    <property type="match status" value="1"/>
</dbReference>
<dbReference type="GO" id="GO:0000287">
    <property type="term" value="F:magnesium ion binding"/>
    <property type="evidence" value="ECO:0007669"/>
    <property type="project" value="TreeGrafter"/>
</dbReference>
<protein>
    <submittedName>
        <fullName evidence="5">Putative galactonate dehydratase</fullName>
    </submittedName>
</protein>
<dbReference type="AlphaFoldDB" id="K0CFK4"/>
<dbReference type="Proteomes" id="UP000006286">
    <property type="component" value="Chromosome"/>
</dbReference>
<dbReference type="InterPro" id="IPR013342">
    <property type="entry name" value="Mandelate_racemase_C"/>
</dbReference>
<evidence type="ECO:0000313" key="6">
    <source>
        <dbReference type="Proteomes" id="UP000006286"/>
    </source>
</evidence>
<dbReference type="InterPro" id="IPR036849">
    <property type="entry name" value="Enolase-like_C_sf"/>
</dbReference>
<dbReference type="SUPFAM" id="SSF54826">
    <property type="entry name" value="Enolase N-terminal domain-like"/>
    <property type="match status" value="1"/>
</dbReference>
<evidence type="ECO:0000259" key="4">
    <source>
        <dbReference type="SMART" id="SM00922"/>
    </source>
</evidence>
<dbReference type="eggNOG" id="COG4948">
    <property type="taxonomic scope" value="Bacteria"/>
</dbReference>